<gene>
    <name evidence="2" type="ORF">EGYM00163_LOCUS49075</name>
</gene>
<sequence>MWMCSIVGRYPGPHLQPLPLWSSPKGSGPKVRLKTWPILLEGGTDTADSNGSTLQHPNHGCNNQAPETGPGQISELPEVQLPLKSAVLPLDHNTEPTPSHTPPSCPHQCNPPLPHHHLDPMAVGEMPTTLHSPDPTAGP</sequence>
<reference evidence="2" key="1">
    <citation type="submission" date="2021-01" db="EMBL/GenBank/DDBJ databases">
        <authorList>
            <person name="Corre E."/>
            <person name="Pelletier E."/>
            <person name="Niang G."/>
            <person name="Scheremetjew M."/>
            <person name="Finn R."/>
            <person name="Kale V."/>
            <person name="Holt S."/>
            <person name="Cochrane G."/>
            <person name="Meng A."/>
            <person name="Brown T."/>
            <person name="Cohen L."/>
        </authorList>
    </citation>
    <scope>NUCLEOTIDE SEQUENCE</scope>
    <source>
        <strain evidence="2">CCMP1594</strain>
    </source>
</reference>
<dbReference type="AlphaFoldDB" id="A0A7S4GI30"/>
<dbReference type="EMBL" id="HBJA01142350">
    <property type="protein sequence ID" value="CAE0837703.1"/>
    <property type="molecule type" value="Transcribed_RNA"/>
</dbReference>
<feature type="compositionally biased region" description="Pro residues" evidence="1">
    <location>
        <begin position="99"/>
        <end position="113"/>
    </location>
</feature>
<name>A0A7S4GI30_9EUGL</name>
<protein>
    <submittedName>
        <fullName evidence="2">Uncharacterized protein</fullName>
    </submittedName>
</protein>
<accession>A0A7S4GI30</accession>
<feature type="compositionally biased region" description="Polar residues" evidence="1">
    <location>
        <begin position="46"/>
        <end position="66"/>
    </location>
</feature>
<evidence type="ECO:0000313" key="2">
    <source>
        <dbReference type="EMBL" id="CAE0837703.1"/>
    </source>
</evidence>
<evidence type="ECO:0000256" key="1">
    <source>
        <dbReference type="SAM" id="MobiDB-lite"/>
    </source>
</evidence>
<organism evidence="2">
    <name type="scientific">Eutreptiella gymnastica</name>
    <dbReference type="NCBI Taxonomy" id="73025"/>
    <lineage>
        <taxon>Eukaryota</taxon>
        <taxon>Discoba</taxon>
        <taxon>Euglenozoa</taxon>
        <taxon>Euglenida</taxon>
        <taxon>Spirocuta</taxon>
        <taxon>Euglenophyceae</taxon>
        <taxon>Eutreptiales</taxon>
        <taxon>Eutreptiaceae</taxon>
        <taxon>Eutreptiella</taxon>
    </lineage>
</organism>
<proteinExistence type="predicted"/>
<feature type="region of interest" description="Disordered" evidence="1">
    <location>
        <begin position="41"/>
        <end position="139"/>
    </location>
</feature>